<feature type="region of interest" description="Disordered" evidence="1">
    <location>
        <begin position="35"/>
        <end position="66"/>
    </location>
</feature>
<evidence type="ECO:0000256" key="1">
    <source>
        <dbReference type="SAM" id="MobiDB-lite"/>
    </source>
</evidence>
<dbReference type="RefSeq" id="WP_277280511.1">
    <property type="nucleotide sequence ID" value="NZ_JAROCY010000030.1"/>
</dbReference>
<proteinExistence type="predicted"/>
<name>A0ABT6CNQ5_9SPHN</name>
<evidence type="ECO:0000313" key="3">
    <source>
        <dbReference type="Proteomes" id="UP001222770"/>
    </source>
</evidence>
<sequence length="100" mass="11141">MTTGPGFSQQSWRITISKSLYNHDGKWPLKQAFGTNRHQASGKDRVSAPACNTHEPTGHADRPDHGAVQYESHTKRLHTRSGKPARRLRAMARGITADRP</sequence>
<reference evidence="2 3" key="1">
    <citation type="submission" date="2023-03" db="EMBL/GenBank/DDBJ databases">
        <title>Novosphingobium cyanobacteriorum sp. nov., isolated from a eutrophic reservoir during the Microcystis bloom period.</title>
        <authorList>
            <person name="Kang M."/>
            <person name="Le V."/>
            <person name="Ko S.-R."/>
            <person name="Lee S.-A."/>
            <person name="Ahn C.-Y."/>
        </authorList>
    </citation>
    <scope>NUCLEOTIDE SEQUENCE [LARGE SCALE GENOMIC DNA]</scope>
    <source>
        <strain evidence="2 3">HBC54</strain>
    </source>
</reference>
<dbReference type="EMBL" id="JAROCY010000030">
    <property type="protein sequence ID" value="MDF8335548.1"/>
    <property type="molecule type" value="Genomic_DNA"/>
</dbReference>
<feature type="compositionally biased region" description="Basic and acidic residues" evidence="1">
    <location>
        <begin position="56"/>
        <end position="65"/>
    </location>
</feature>
<evidence type="ECO:0000313" key="2">
    <source>
        <dbReference type="EMBL" id="MDF8335548.1"/>
    </source>
</evidence>
<organism evidence="2 3">
    <name type="scientific">Novosphingobium cyanobacteriorum</name>
    <dbReference type="NCBI Taxonomy" id="3024215"/>
    <lineage>
        <taxon>Bacteria</taxon>
        <taxon>Pseudomonadati</taxon>
        <taxon>Pseudomonadota</taxon>
        <taxon>Alphaproteobacteria</taxon>
        <taxon>Sphingomonadales</taxon>
        <taxon>Sphingomonadaceae</taxon>
        <taxon>Novosphingobium</taxon>
    </lineage>
</organism>
<comment type="caution">
    <text evidence="2">The sequence shown here is derived from an EMBL/GenBank/DDBJ whole genome shotgun (WGS) entry which is preliminary data.</text>
</comment>
<protein>
    <submittedName>
        <fullName evidence="2">Uncharacterized protein</fullName>
    </submittedName>
</protein>
<accession>A0ABT6CNQ5</accession>
<gene>
    <name evidence="2" type="ORF">POM99_20265</name>
</gene>
<dbReference type="Proteomes" id="UP001222770">
    <property type="component" value="Unassembled WGS sequence"/>
</dbReference>
<keyword evidence="3" id="KW-1185">Reference proteome</keyword>